<proteinExistence type="predicted"/>
<evidence type="ECO:0000256" key="2">
    <source>
        <dbReference type="SAM" id="Phobius"/>
    </source>
</evidence>
<feature type="domain" description="DUF7719" evidence="3">
    <location>
        <begin position="173"/>
        <end position="234"/>
    </location>
</feature>
<keyword evidence="5" id="KW-1185">Reference proteome</keyword>
<reference evidence="4" key="1">
    <citation type="journal article" date="2022" name="IScience">
        <title>Evolution of zygomycete secretomes and the origins of terrestrial fungal ecologies.</title>
        <authorList>
            <person name="Chang Y."/>
            <person name="Wang Y."/>
            <person name="Mondo S."/>
            <person name="Ahrendt S."/>
            <person name="Andreopoulos W."/>
            <person name="Barry K."/>
            <person name="Beard J."/>
            <person name="Benny G.L."/>
            <person name="Blankenship S."/>
            <person name="Bonito G."/>
            <person name="Cuomo C."/>
            <person name="Desiro A."/>
            <person name="Gervers K.A."/>
            <person name="Hundley H."/>
            <person name="Kuo A."/>
            <person name="LaButti K."/>
            <person name="Lang B.F."/>
            <person name="Lipzen A."/>
            <person name="O'Donnell K."/>
            <person name="Pangilinan J."/>
            <person name="Reynolds N."/>
            <person name="Sandor L."/>
            <person name="Smith M.E."/>
            <person name="Tsang A."/>
            <person name="Grigoriev I.V."/>
            <person name="Stajich J.E."/>
            <person name="Spatafora J.W."/>
        </authorList>
    </citation>
    <scope>NUCLEOTIDE SEQUENCE</scope>
    <source>
        <strain evidence="4">RSA 2281</strain>
    </source>
</reference>
<feature type="transmembrane region" description="Helical" evidence="2">
    <location>
        <begin position="140"/>
        <end position="162"/>
    </location>
</feature>
<feature type="transmembrane region" description="Helical" evidence="2">
    <location>
        <begin position="109"/>
        <end position="128"/>
    </location>
</feature>
<feature type="region of interest" description="Disordered" evidence="1">
    <location>
        <begin position="38"/>
        <end position="73"/>
    </location>
</feature>
<reference evidence="4" key="2">
    <citation type="submission" date="2023-02" db="EMBL/GenBank/DDBJ databases">
        <authorList>
            <consortium name="DOE Joint Genome Institute"/>
            <person name="Mondo S.J."/>
            <person name="Chang Y."/>
            <person name="Wang Y."/>
            <person name="Ahrendt S."/>
            <person name="Andreopoulos W."/>
            <person name="Barry K."/>
            <person name="Beard J."/>
            <person name="Benny G.L."/>
            <person name="Blankenship S."/>
            <person name="Bonito G."/>
            <person name="Cuomo C."/>
            <person name="Desiro A."/>
            <person name="Gervers K.A."/>
            <person name="Hundley H."/>
            <person name="Kuo A."/>
            <person name="LaButti K."/>
            <person name="Lang B.F."/>
            <person name="Lipzen A."/>
            <person name="O'Donnell K."/>
            <person name="Pangilinan J."/>
            <person name="Reynolds N."/>
            <person name="Sandor L."/>
            <person name="Smith M.W."/>
            <person name="Tsang A."/>
            <person name="Grigoriev I.V."/>
            <person name="Stajich J.E."/>
            <person name="Spatafora J.W."/>
        </authorList>
    </citation>
    <scope>NUCLEOTIDE SEQUENCE</scope>
    <source>
        <strain evidence="4">RSA 2281</strain>
    </source>
</reference>
<keyword evidence="2" id="KW-0472">Membrane</keyword>
<dbReference type="Proteomes" id="UP001209540">
    <property type="component" value="Unassembled WGS sequence"/>
</dbReference>
<evidence type="ECO:0000259" key="3">
    <source>
        <dbReference type="Pfam" id="PF24841"/>
    </source>
</evidence>
<dbReference type="PANTHER" id="PTHR37846">
    <property type="entry name" value="YALI0B21296P"/>
    <property type="match status" value="1"/>
</dbReference>
<evidence type="ECO:0000256" key="1">
    <source>
        <dbReference type="SAM" id="MobiDB-lite"/>
    </source>
</evidence>
<dbReference type="AlphaFoldDB" id="A0AAD5K354"/>
<keyword evidence="2" id="KW-1133">Transmembrane helix</keyword>
<evidence type="ECO:0000313" key="4">
    <source>
        <dbReference type="EMBL" id="KAI9253780.1"/>
    </source>
</evidence>
<sequence length="240" mass="27155">MQQTGVTKIAYSFIKKTQPKNTFFFAVWNTPIRHIRNNMGKKKAASRSQQQSKGPLINRIPSQSTIPGDDIPDDEKARIMQQSGLLQQVKRREAELAQEKQEQQMTTSVFVWQAIFMSIPFGFLLGAFDVTVRVQYSEPWSYPELALRAIKAAPALFPLIYLTNRHKSKKLVQFIMAVGSAVVGSFLLYTLRHTPSLGQMARAPGLATIWIYFVVQLDLLPAVVTLALVGLYWYFGLKTD</sequence>
<accession>A0AAD5K354</accession>
<dbReference type="InterPro" id="IPR056136">
    <property type="entry name" value="DUF7719"/>
</dbReference>
<keyword evidence="2" id="KW-0812">Transmembrane</keyword>
<dbReference type="Pfam" id="PF24841">
    <property type="entry name" value="DUF7719"/>
    <property type="match status" value="1"/>
</dbReference>
<feature type="transmembrane region" description="Helical" evidence="2">
    <location>
        <begin position="171"/>
        <end position="189"/>
    </location>
</feature>
<protein>
    <recommendedName>
        <fullName evidence="3">DUF7719 domain-containing protein</fullName>
    </recommendedName>
</protein>
<evidence type="ECO:0000313" key="5">
    <source>
        <dbReference type="Proteomes" id="UP001209540"/>
    </source>
</evidence>
<organism evidence="4 5">
    <name type="scientific">Phascolomyces articulosus</name>
    <dbReference type="NCBI Taxonomy" id="60185"/>
    <lineage>
        <taxon>Eukaryota</taxon>
        <taxon>Fungi</taxon>
        <taxon>Fungi incertae sedis</taxon>
        <taxon>Mucoromycota</taxon>
        <taxon>Mucoromycotina</taxon>
        <taxon>Mucoromycetes</taxon>
        <taxon>Mucorales</taxon>
        <taxon>Lichtheimiaceae</taxon>
        <taxon>Phascolomyces</taxon>
    </lineage>
</organism>
<feature type="transmembrane region" description="Helical" evidence="2">
    <location>
        <begin position="209"/>
        <end position="235"/>
    </location>
</feature>
<comment type="caution">
    <text evidence="4">The sequence shown here is derived from an EMBL/GenBank/DDBJ whole genome shotgun (WGS) entry which is preliminary data.</text>
</comment>
<name>A0AAD5K354_9FUNG</name>
<dbReference type="PANTHER" id="PTHR37846:SF1">
    <property type="entry name" value="DEACETYLASE-LIKE PROTEIN"/>
    <property type="match status" value="1"/>
</dbReference>
<gene>
    <name evidence="4" type="ORF">BDA99DRAFT_518981</name>
</gene>
<dbReference type="EMBL" id="JAIXMP010000025">
    <property type="protein sequence ID" value="KAI9253780.1"/>
    <property type="molecule type" value="Genomic_DNA"/>
</dbReference>